<dbReference type="Gene3D" id="3.30.460.10">
    <property type="entry name" value="Beta Polymerase, domain 2"/>
    <property type="match status" value="1"/>
</dbReference>
<proteinExistence type="predicted"/>
<dbReference type="RefSeq" id="WP_230821859.1">
    <property type="nucleotide sequence ID" value="NZ_JAJNCU010000003.1"/>
</dbReference>
<organism evidence="1 2">
    <name type="scientific">Salinicoccus halitifaciens</name>
    <dbReference type="NCBI Taxonomy" id="1073415"/>
    <lineage>
        <taxon>Bacteria</taxon>
        <taxon>Bacillati</taxon>
        <taxon>Bacillota</taxon>
        <taxon>Bacilli</taxon>
        <taxon>Bacillales</taxon>
        <taxon>Staphylococcaceae</taxon>
        <taxon>Salinicoccus</taxon>
    </lineage>
</organism>
<reference evidence="1 2" key="1">
    <citation type="submission" date="2024-05" db="EMBL/GenBank/DDBJ databases">
        <title>Genomic Encyclopedia of Type Strains, Phase IV (KMG-IV): sequencing the most valuable type-strain genomes for metagenomic binning, comparative biology and taxonomic classification.</title>
        <authorList>
            <person name="Goeker M."/>
        </authorList>
    </citation>
    <scope>NUCLEOTIDE SEQUENCE [LARGE SCALE GENOMIC DNA]</scope>
    <source>
        <strain evidence="1 2">DSM 25286</strain>
    </source>
</reference>
<dbReference type="Pfam" id="PF04229">
    <property type="entry name" value="GrpB"/>
    <property type="match status" value="1"/>
</dbReference>
<dbReference type="InterPro" id="IPR043519">
    <property type="entry name" value="NT_sf"/>
</dbReference>
<comment type="caution">
    <text evidence="1">The sequence shown here is derived from an EMBL/GenBank/DDBJ whole genome shotgun (WGS) entry which is preliminary data.</text>
</comment>
<name>A0ABV2ECZ1_9STAP</name>
<evidence type="ECO:0000313" key="2">
    <source>
        <dbReference type="Proteomes" id="UP001549019"/>
    </source>
</evidence>
<dbReference type="SUPFAM" id="SSF81301">
    <property type="entry name" value="Nucleotidyltransferase"/>
    <property type="match status" value="1"/>
</dbReference>
<accession>A0ABV2ECZ1</accession>
<sequence length="174" mass="20233">MRNIRVVDYDTQWPLMFEEEKEKFEQIFGDELTAVHHIGSTSVPGLKAKPVIDIMPVVKSIDAVDSCNDALQDIGYEALGEYGIPGRRYFRKGGDDRTRNIHFFEAGSDHIKRHLSFRDYLRNHEEVCKQYGDLKSQLADRFPHDIGGYMEGKDKFIKETERIAIRWCEDDFSI</sequence>
<dbReference type="Proteomes" id="UP001549019">
    <property type="component" value="Unassembled WGS sequence"/>
</dbReference>
<protein>
    <submittedName>
        <fullName evidence="1">GrpB-like predicted nucleotidyltransferase (UPF0157 family)</fullName>
    </submittedName>
</protein>
<dbReference type="PANTHER" id="PTHR34822">
    <property type="entry name" value="GRPB DOMAIN PROTEIN (AFU_ORTHOLOGUE AFUA_1G01530)"/>
    <property type="match status" value="1"/>
</dbReference>
<evidence type="ECO:0000313" key="1">
    <source>
        <dbReference type="EMBL" id="MET3112286.1"/>
    </source>
</evidence>
<keyword evidence="2" id="KW-1185">Reference proteome</keyword>
<dbReference type="PANTHER" id="PTHR34822:SF1">
    <property type="entry name" value="GRPB FAMILY PROTEIN"/>
    <property type="match status" value="1"/>
</dbReference>
<dbReference type="InterPro" id="IPR007344">
    <property type="entry name" value="GrpB/CoaE"/>
</dbReference>
<dbReference type="EMBL" id="JBDZDV010000011">
    <property type="protein sequence ID" value="MET3112286.1"/>
    <property type="molecule type" value="Genomic_DNA"/>
</dbReference>
<gene>
    <name evidence="1" type="ORF">ABHD89_002733</name>
</gene>